<dbReference type="GO" id="GO:0003886">
    <property type="term" value="F:DNA (cytosine-5-)-methyltransferase activity"/>
    <property type="evidence" value="ECO:0007669"/>
    <property type="project" value="UniProtKB-EC"/>
</dbReference>
<dbReference type="GO" id="GO:0003677">
    <property type="term" value="F:DNA binding"/>
    <property type="evidence" value="ECO:0007669"/>
    <property type="project" value="TreeGrafter"/>
</dbReference>
<evidence type="ECO:0000313" key="9">
    <source>
        <dbReference type="Proteomes" id="UP000019754"/>
    </source>
</evidence>
<reference evidence="8 9" key="1">
    <citation type="journal article" date="2013" name="Genome Announc.">
        <title>Draft genome sequence of an Actinobacterium, Brachybacterium muris strain UCD-AY4.</title>
        <authorList>
            <person name="Lo J.R."/>
            <person name="Lang J.M."/>
            <person name="Darling A.E."/>
            <person name="Eisen J.A."/>
            <person name="Coil D.A."/>
        </authorList>
    </citation>
    <scope>NUCLEOTIDE SEQUENCE [LARGE SCALE GENOMIC DNA]</scope>
    <source>
        <strain evidence="8 9">UCD-AY4</strain>
    </source>
</reference>
<feature type="region of interest" description="Disordered" evidence="7">
    <location>
        <begin position="400"/>
        <end position="419"/>
    </location>
</feature>
<keyword evidence="4 6" id="KW-0949">S-adenosyl-L-methionine</keyword>
<dbReference type="PROSITE" id="PS51679">
    <property type="entry name" value="SAM_MT_C5"/>
    <property type="match status" value="1"/>
</dbReference>
<dbReference type="Proteomes" id="UP000019754">
    <property type="component" value="Unassembled WGS sequence"/>
</dbReference>
<dbReference type="EMBL" id="AORC01000011">
    <property type="protein sequence ID" value="EYT48915.1"/>
    <property type="molecule type" value="Genomic_DNA"/>
</dbReference>
<keyword evidence="9" id="KW-1185">Reference proteome</keyword>
<evidence type="ECO:0000256" key="2">
    <source>
        <dbReference type="ARBA" id="ARBA00022603"/>
    </source>
</evidence>
<comment type="caution">
    <text evidence="8">The sequence shown here is derived from an EMBL/GenBank/DDBJ whole genome shotgun (WGS) entry which is preliminary data.</text>
</comment>
<dbReference type="GO" id="GO:0044027">
    <property type="term" value="P:negative regulation of gene expression via chromosomal CpG island methylation"/>
    <property type="evidence" value="ECO:0007669"/>
    <property type="project" value="TreeGrafter"/>
</dbReference>
<dbReference type="RefSeq" id="WP_017823463.1">
    <property type="nucleotide sequence ID" value="NZ_AORC01000011.1"/>
</dbReference>
<keyword evidence="3 6" id="KW-0808">Transferase</keyword>
<evidence type="ECO:0000256" key="6">
    <source>
        <dbReference type="PROSITE-ProRule" id="PRU01016"/>
    </source>
</evidence>
<dbReference type="HOGENOM" id="CLU_006958_2_0_11"/>
<sequence length="419" mass="45962">MTVYKLGEMFSGPGGIAAGAKSASREHPGSMGIEHSWAVDYDSDTAATYARNITGGDDSSVFTADVREFDLRQVRPFNAFAFGFPCNDFSLVGQKKGLDGEYGPLYSYGVHALALNAPDWFVAENVSGIRGANGGLAFGKILSALQSPSVAALEDGAFRARYADLLRTVRDDLEYDLVAHLYKFEEYGVPQKRHRVLVVGIRKDIAAALRRPFMVPQPTSRNPRQQKTSREAIELVPIPDWATNNERPRHPERVVRRLEQIEPGRNAFNTSFEEGSGLALNVRGATLSNIYRRLDPDSPAYTVTGSGGGGTHMYHWNEPRALTNRERARLQTFDDDFVFEGSKPSVRRQIGMAVPPDGAAVVFRALLNTLEGRDYPVDQNGPNINASALIAAFREGKDEHAVEEALPPQDRQSAIPGLG</sequence>
<evidence type="ECO:0000256" key="5">
    <source>
        <dbReference type="ARBA" id="ARBA00022747"/>
    </source>
</evidence>
<dbReference type="PRINTS" id="PR00105">
    <property type="entry name" value="C5METTRFRASE"/>
</dbReference>
<proteinExistence type="inferred from homology"/>
<name>A0A022KT16_9MICO</name>
<dbReference type="Gene3D" id="3.40.50.150">
    <property type="entry name" value="Vaccinia Virus protein VP39"/>
    <property type="match status" value="1"/>
</dbReference>
<organism evidence="8 9">
    <name type="scientific">Brachybacterium muris UCD-AY4</name>
    <dbReference type="NCBI Taxonomy" id="1249481"/>
    <lineage>
        <taxon>Bacteria</taxon>
        <taxon>Bacillati</taxon>
        <taxon>Actinomycetota</taxon>
        <taxon>Actinomycetes</taxon>
        <taxon>Micrococcales</taxon>
        <taxon>Dermabacteraceae</taxon>
        <taxon>Brachybacterium</taxon>
    </lineage>
</organism>
<accession>A0A022KT16</accession>
<dbReference type="AlphaFoldDB" id="A0A022KT16"/>
<comment type="similarity">
    <text evidence="6">Belongs to the class I-like SAM-binding methyltransferase superfamily. C5-methyltransferase family.</text>
</comment>
<gene>
    <name evidence="8" type="ORF">D641_0109685</name>
</gene>
<dbReference type="PANTHER" id="PTHR10629">
    <property type="entry name" value="CYTOSINE-SPECIFIC METHYLTRANSFERASE"/>
    <property type="match status" value="1"/>
</dbReference>
<evidence type="ECO:0000313" key="8">
    <source>
        <dbReference type="EMBL" id="EYT48915.1"/>
    </source>
</evidence>
<evidence type="ECO:0000256" key="4">
    <source>
        <dbReference type="ARBA" id="ARBA00022691"/>
    </source>
</evidence>
<dbReference type="GO" id="GO:0032259">
    <property type="term" value="P:methylation"/>
    <property type="evidence" value="ECO:0007669"/>
    <property type="project" value="UniProtKB-KW"/>
</dbReference>
<dbReference type="OrthoDB" id="9813719at2"/>
<dbReference type="Gene3D" id="3.90.120.10">
    <property type="entry name" value="DNA Methylase, subunit A, domain 2"/>
    <property type="match status" value="1"/>
</dbReference>
<dbReference type="InterPro" id="IPR018117">
    <property type="entry name" value="C5_DNA_meth_AS"/>
</dbReference>
<dbReference type="STRING" id="1249481.D641_0109685"/>
<evidence type="ECO:0000256" key="1">
    <source>
        <dbReference type="ARBA" id="ARBA00011975"/>
    </source>
</evidence>
<dbReference type="SUPFAM" id="SSF53335">
    <property type="entry name" value="S-adenosyl-L-methionine-dependent methyltransferases"/>
    <property type="match status" value="1"/>
</dbReference>
<keyword evidence="2 6" id="KW-0489">Methyltransferase</keyword>
<dbReference type="EC" id="2.1.1.37" evidence="1"/>
<dbReference type="InterPro" id="IPR001525">
    <property type="entry name" value="C5_MeTfrase"/>
</dbReference>
<dbReference type="InterPro" id="IPR050390">
    <property type="entry name" value="C5-Methyltransferase"/>
</dbReference>
<feature type="active site" evidence="6">
    <location>
        <position position="86"/>
    </location>
</feature>
<dbReference type="Pfam" id="PF00145">
    <property type="entry name" value="DNA_methylase"/>
    <property type="match status" value="2"/>
</dbReference>
<dbReference type="PANTHER" id="PTHR10629:SF52">
    <property type="entry name" value="DNA (CYTOSINE-5)-METHYLTRANSFERASE 1"/>
    <property type="match status" value="1"/>
</dbReference>
<evidence type="ECO:0000256" key="7">
    <source>
        <dbReference type="SAM" id="MobiDB-lite"/>
    </source>
</evidence>
<dbReference type="InterPro" id="IPR029063">
    <property type="entry name" value="SAM-dependent_MTases_sf"/>
</dbReference>
<protein>
    <recommendedName>
        <fullName evidence="1">DNA (cytosine-5-)-methyltransferase</fullName>
        <ecNumber evidence="1">2.1.1.37</ecNumber>
    </recommendedName>
</protein>
<keyword evidence="5" id="KW-0680">Restriction system</keyword>
<dbReference type="PROSITE" id="PS00094">
    <property type="entry name" value="C5_MTASE_1"/>
    <property type="match status" value="1"/>
</dbReference>
<dbReference type="GO" id="GO:0009307">
    <property type="term" value="P:DNA restriction-modification system"/>
    <property type="evidence" value="ECO:0007669"/>
    <property type="project" value="UniProtKB-KW"/>
</dbReference>
<evidence type="ECO:0000256" key="3">
    <source>
        <dbReference type="ARBA" id="ARBA00022679"/>
    </source>
</evidence>